<dbReference type="Proteomes" id="UP001428341">
    <property type="component" value="Unassembled WGS sequence"/>
</dbReference>
<dbReference type="AlphaFoldDB" id="A0AAP0MCX6"/>
<name>A0AAP0MCX6_9ROSI</name>
<reference evidence="1 2" key="1">
    <citation type="submission" date="2024-05" db="EMBL/GenBank/DDBJ databases">
        <title>Haplotype-resolved chromosome-level genome assembly of Huyou (Citrus changshanensis).</title>
        <authorList>
            <person name="Miao C."/>
            <person name="Chen W."/>
            <person name="Wu Y."/>
            <person name="Wang L."/>
            <person name="Zhao S."/>
            <person name="Grierson D."/>
            <person name="Xu C."/>
            <person name="Chen K."/>
        </authorList>
    </citation>
    <scope>NUCLEOTIDE SEQUENCE [LARGE SCALE GENOMIC DNA]</scope>
    <source>
        <strain evidence="1">01-14</strain>
        <tissue evidence="1">Leaf</tissue>
    </source>
</reference>
<organism evidence="1 2">
    <name type="scientific">Citrus x changshan-huyou</name>
    <dbReference type="NCBI Taxonomy" id="2935761"/>
    <lineage>
        <taxon>Eukaryota</taxon>
        <taxon>Viridiplantae</taxon>
        <taxon>Streptophyta</taxon>
        <taxon>Embryophyta</taxon>
        <taxon>Tracheophyta</taxon>
        <taxon>Spermatophyta</taxon>
        <taxon>Magnoliopsida</taxon>
        <taxon>eudicotyledons</taxon>
        <taxon>Gunneridae</taxon>
        <taxon>Pentapetalae</taxon>
        <taxon>rosids</taxon>
        <taxon>malvids</taxon>
        <taxon>Sapindales</taxon>
        <taxon>Rutaceae</taxon>
        <taxon>Aurantioideae</taxon>
        <taxon>Citrus</taxon>
    </lineage>
</organism>
<accession>A0AAP0MCX6</accession>
<evidence type="ECO:0000313" key="2">
    <source>
        <dbReference type="Proteomes" id="UP001428341"/>
    </source>
</evidence>
<evidence type="ECO:0000313" key="1">
    <source>
        <dbReference type="EMBL" id="KAK9200831.1"/>
    </source>
</evidence>
<protein>
    <submittedName>
        <fullName evidence="1">Uncharacterized protein</fullName>
    </submittedName>
</protein>
<comment type="caution">
    <text evidence="1">The sequence shown here is derived from an EMBL/GenBank/DDBJ whole genome shotgun (WGS) entry which is preliminary data.</text>
</comment>
<keyword evidence="2" id="KW-1185">Reference proteome</keyword>
<proteinExistence type="predicted"/>
<dbReference type="EMBL" id="JBCGBO010000005">
    <property type="protein sequence ID" value="KAK9200831.1"/>
    <property type="molecule type" value="Genomic_DNA"/>
</dbReference>
<sequence>MRFLLPKKYLTLFPGISEKDTGGSCLMNQFHGCNHAAGFSLYGLFILFPSSHKALVRLSISPGSALDTVIRTK</sequence>
<gene>
    <name evidence="1" type="ORF">WN944_016030</name>
</gene>